<protein>
    <submittedName>
        <fullName evidence="7">Membrane protein</fullName>
    </submittedName>
</protein>
<dbReference type="PATRIC" id="fig|67855.3.peg.1015"/>
<proteinExistence type="predicted"/>
<sequence>MWTIFVVQLVGLISPGPDFFYVSRQAMSRSRRSAILATIGITFGVGFWALIVLFGLAVLNRLLPNFQQILMLIGGSYLAYSGLKMVQITQNAALAQAEEVKQSRSAWQEILGGLLINLSNPKIVVFFSSVLAGYVSNLDGLSDILWVLLMLTGSALIYFWLVALLFSHRKIRQFYAKYNRYLDNFAGVIFILFGISLVYEGLSVLLG</sequence>
<dbReference type="EMBL" id="JWIZ01000003">
    <property type="protein sequence ID" value="KMK52416.1"/>
    <property type="molecule type" value="Genomic_DNA"/>
</dbReference>
<comment type="caution">
    <text evidence="7">The sequence shown here is derived from an EMBL/GenBank/DDBJ whole genome shotgun (WGS) entry which is preliminary data.</text>
</comment>
<dbReference type="STRING" id="67855.RO21_00770"/>
<feature type="transmembrane region" description="Helical" evidence="6">
    <location>
        <begin position="65"/>
        <end position="83"/>
    </location>
</feature>
<feature type="transmembrane region" description="Helical" evidence="6">
    <location>
        <begin position="34"/>
        <end position="59"/>
    </location>
</feature>
<evidence type="ECO:0000256" key="2">
    <source>
        <dbReference type="ARBA" id="ARBA00022475"/>
    </source>
</evidence>
<keyword evidence="4 6" id="KW-1133">Transmembrane helix</keyword>
<evidence type="ECO:0000313" key="7">
    <source>
        <dbReference type="EMBL" id="KMK52416.1"/>
    </source>
</evidence>
<evidence type="ECO:0000313" key="8">
    <source>
        <dbReference type="Proteomes" id="UP000036270"/>
    </source>
</evidence>
<evidence type="ECO:0000256" key="1">
    <source>
        <dbReference type="ARBA" id="ARBA00004651"/>
    </source>
</evidence>
<comment type="subcellular location">
    <subcellularLocation>
        <location evidence="1">Cell membrane</location>
        <topology evidence="1">Multi-pass membrane protein</topology>
    </subcellularLocation>
</comment>
<keyword evidence="2" id="KW-1003">Cell membrane</keyword>
<dbReference type="Proteomes" id="UP000036270">
    <property type="component" value="Unassembled WGS sequence"/>
</dbReference>
<dbReference type="Pfam" id="PF01810">
    <property type="entry name" value="LysE"/>
    <property type="match status" value="1"/>
</dbReference>
<dbReference type="GO" id="GO:0005886">
    <property type="term" value="C:plasma membrane"/>
    <property type="evidence" value="ECO:0007669"/>
    <property type="project" value="UniProtKB-SubCell"/>
</dbReference>
<dbReference type="PANTHER" id="PTHR30086">
    <property type="entry name" value="ARGININE EXPORTER PROTEIN ARGO"/>
    <property type="match status" value="1"/>
</dbReference>
<evidence type="ECO:0000256" key="3">
    <source>
        <dbReference type="ARBA" id="ARBA00022692"/>
    </source>
</evidence>
<keyword evidence="8" id="KW-1185">Reference proteome</keyword>
<keyword evidence="3 6" id="KW-0812">Transmembrane</keyword>
<name>A0A0J5P860_9PAST</name>
<reference evidence="7 8" key="1">
    <citation type="submission" date="2014-12" db="EMBL/GenBank/DDBJ databases">
        <title>Reclassification of Actinobacillus muris as Muribacter muris.</title>
        <authorList>
            <person name="Christensen H."/>
            <person name="Nicklas W."/>
            <person name="Bisgaard M."/>
        </authorList>
    </citation>
    <scope>NUCLEOTIDE SEQUENCE [LARGE SCALE GENOMIC DNA]</scope>
    <source>
        <strain evidence="7 8">Ackerman80-443D</strain>
    </source>
</reference>
<feature type="transmembrane region" description="Helical" evidence="6">
    <location>
        <begin position="144"/>
        <end position="166"/>
    </location>
</feature>
<gene>
    <name evidence="7" type="ORF">RO21_00770</name>
</gene>
<organism evidence="7 8">
    <name type="scientific">Muribacter muris</name>
    <dbReference type="NCBI Taxonomy" id="67855"/>
    <lineage>
        <taxon>Bacteria</taxon>
        <taxon>Pseudomonadati</taxon>
        <taxon>Pseudomonadota</taxon>
        <taxon>Gammaproteobacteria</taxon>
        <taxon>Pasteurellales</taxon>
        <taxon>Pasteurellaceae</taxon>
        <taxon>Muribacter</taxon>
    </lineage>
</organism>
<feature type="transmembrane region" description="Helical" evidence="6">
    <location>
        <begin position="178"/>
        <end position="199"/>
    </location>
</feature>
<feature type="transmembrane region" description="Helical" evidence="6">
    <location>
        <begin position="110"/>
        <end position="132"/>
    </location>
</feature>
<dbReference type="RefSeq" id="WP_047975892.1">
    <property type="nucleotide sequence ID" value="NZ_JWIZ01000003.1"/>
</dbReference>
<accession>A0A0J5P860</accession>
<evidence type="ECO:0000256" key="4">
    <source>
        <dbReference type="ARBA" id="ARBA00022989"/>
    </source>
</evidence>
<evidence type="ECO:0000256" key="5">
    <source>
        <dbReference type="ARBA" id="ARBA00023136"/>
    </source>
</evidence>
<dbReference type="InterPro" id="IPR001123">
    <property type="entry name" value="LeuE-type"/>
</dbReference>
<dbReference type="PANTHER" id="PTHR30086:SF19">
    <property type="entry name" value="THREONINE EFFLUX PROTEIN"/>
    <property type="match status" value="1"/>
</dbReference>
<keyword evidence="5 6" id="KW-0472">Membrane</keyword>
<dbReference type="GO" id="GO:0015171">
    <property type="term" value="F:amino acid transmembrane transporter activity"/>
    <property type="evidence" value="ECO:0007669"/>
    <property type="project" value="TreeGrafter"/>
</dbReference>
<evidence type="ECO:0000256" key="6">
    <source>
        <dbReference type="SAM" id="Phobius"/>
    </source>
</evidence>
<dbReference type="AlphaFoldDB" id="A0A0J5P860"/>